<dbReference type="Gene3D" id="3.40.1080.10">
    <property type="entry name" value="Glutaconate Coenzyme A-transferase"/>
    <property type="match status" value="1"/>
</dbReference>
<proteinExistence type="predicted"/>
<dbReference type="PANTHER" id="PTHR13707:SF23">
    <property type="entry name" value="SUCCINYL-COA:3-KETOACID-COENZYME A TRANSFERASE"/>
    <property type="match status" value="1"/>
</dbReference>
<evidence type="ECO:0000313" key="1">
    <source>
        <dbReference type="EMBL" id="EDS36554.1"/>
    </source>
</evidence>
<dbReference type="KEGG" id="cqu:CpipJ_CPIJ011933"/>
<gene>
    <name evidence="2" type="primary">6044667</name>
    <name evidence="1" type="ORF">CpipJ_CPIJ011933</name>
</gene>
<dbReference type="HOGENOM" id="CLU_1724117_0_0_1"/>
<evidence type="ECO:0000313" key="3">
    <source>
        <dbReference type="Proteomes" id="UP000002320"/>
    </source>
</evidence>
<dbReference type="VEuPathDB" id="VectorBase:CQUJHB013577"/>
<reference evidence="2" key="2">
    <citation type="submission" date="2020-05" db="UniProtKB">
        <authorList>
            <consortium name="EnsemblMetazoa"/>
        </authorList>
    </citation>
    <scope>IDENTIFICATION</scope>
    <source>
        <strain evidence="2">JHB</strain>
    </source>
</reference>
<dbReference type="VEuPathDB" id="VectorBase:CPIJ011933"/>
<dbReference type="PROSITE" id="PS01273">
    <property type="entry name" value="COA_TRANSF_1"/>
    <property type="match status" value="1"/>
</dbReference>
<dbReference type="InterPro" id="IPR004165">
    <property type="entry name" value="CoA_trans_fam_I"/>
</dbReference>
<dbReference type="InterPro" id="IPR004163">
    <property type="entry name" value="CoA_transf_BS"/>
</dbReference>
<dbReference type="SUPFAM" id="SSF100950">
    <property type="entry name" value="NagB/RpiA/CoA transferase-like"/>
    <property type="match status" value="1"/>
</dbReference>
<accession>B0WXM4</accession>
<dbReference type="STRING" id="7176.B0WXM4"/>
<dbReference type="EnsemblMetazoa" id="CPIJ011933-RA">
    <property type="protein sequence ID" value="CPIJ011933-PA"/>
    <property type="gene ID" value="CPIJ011933"/>
</dbReference>
<keyword evidence="3" id="KW-1185">Reference proteome</keyword>
<dbReference type="GO" id="GO:0005739">
    <property type="term" value="C:mitochondrion"/>
    <property type="evidence" value="ECO:0007669"/>
    <property type="project" value="TreeGrafter"/>
</dbReference>
<dbReference type="GO" id="GO:0008260">
    <property type="term" value="F:succinyl-CoA:3-oxo-acid CoA-transferase activity"/>
    <property type="evidence" value="ECO:0007669"/>
    <property type="project" value="TreeGrafter"/>
</dbReference>
<dbReference type="AlphaFoldDB" id="B0WXM4"/>
<dbReference type="OrthoDB" id="1933379at2759"/>
<dbReference type="Pfam" id="PF01144">
    <property type="entry name" value="CoA_trans"/>
    <property type="match status" value="1"/>
</dbReference>
<evidence type="ECO:0000313" key="2">
    <source>
        <dbReference type="EnsemblMetazoa" id="CPIJ011933-PA"/>
    </source>
</evidence>
<dbReference type="EMBL" id="DS232168">
    <property type="protein sequence ID" value="EDS36554.1"/>
    <property type="molecule type" value="Genomic_DNA"/>
</dbReference>
<dbReference type="Proteomes" id="UP000002320">
    <property type="component" value="Unassembled WGS sequence"/>
</dbReference>
<name>B0WXM4_CULQU</name>
<sequence>MSIILACRYSTKKRSKIYESAEEAVADIADGSKLLVGGFGLCGVPENLIGACVKKGVKDLTVVSNNAGKYGGAASSRPPHGSHVRGPLSLSRRWPRRVLTRRVLWKEVEAFVEIFVCEAAFGGVSLNEGGFQVGRMRRCVFGVYGTSNYYKR</sequence>
<protein>
    <submittedName>
        <fullName evidence="1 2">Uncharacterized protein</fullName>
    </submittedName>
</protein>
<dbReference type="PANTHER" id="PTHR13707">
    <property type="entry name" value="KETOACID-COENZYME A TRANSFERASE"/>
    <property type="match status" value="1"/>
</dbReference>
<reference evidence="1" key="1">
    <citation type="submission" date="2007-03" db="EMBL/GenBank/DDBJ databases">
        <title>Annotation of Culex pipiens quinquefasciatus.</title>
        <authorList>
            <consortium name="The Broad Institute Genome Sequencing Platform"/>
            <person name="Atkinson P.W."/>
            <person name="Hemingway J."/>
            <person name="Christensen B.M."/>
            <person name="Higgs S."/>
            <person name="Kodira C."/>
            <person name="Hannick L."/>
            <person name="Megy K."/>
            <person name="O'Leary S."/>
            <person name="Pearson M."/>
            <person name="Haas B.J."/>
            <person name="Mauceli E."/>
            <person name="Wortman J.R."/>
            <person name="Lee N.H."/>
            <person name="Guigo R."/>
            <person name="Stanke M."/>
            <person name="Alvarado L."/>
            <person name="Amedeo P."/>
            <person name="Antoine C.H."/>
            <person name="Arensburger P."/>
            <person name="Bidwell S.L."/>
            <person name="Crawford M."/>
            <person name="Camaro F."/>
            <person name="Devon K."/>
            <person name="Engels R."/>
            <person name="Hammond M."/>
            <person name="Howarth C."/>
            <person name="Koehrsen M."/>
            <person name="Lawson D."/>
            <person name="Montgomery P."/>
            <person name="Nene V."/>
            <person name="Nusbaum C."/>
            <person name="Puiu D."/>
            <person name="Romero-Severson J."/>
            <person name="Severson D.W."/>
            <person name="Shumway M."/>
            <person name="Sisk P."/>
            <person name="Stolte C."/>
            <person name="Zeng Q."/>
            <person name="Eisenstadt E."/>
            <person name="Fraser-Liggett C."/>
            <person name="Strausberg R."/>
            <person name="Galagan J."/>
            <person name="Birren B."/>
            <person name="Collins F.H."/>
        </authorList>
    </citation>
    <scope>NUCLEOTIDE SEQUENCE [LARGE SCALE GENOMIC DNA]</scope>
    <source>
        <strain evidence="1">JHB</strain>
    </source>
</reference>
<dbReference type="InterPro" id="IPR037171">
    <property type="entry name" value="NagB/RpiA_transferase-like"/>
</dbReference>
<dbReference type="eggNOG" id="KOG3822">
    <property type="taxonomic scope" value="Eukaryota"/>
</dbReference>
<organism>
    <name type="scientific">Culex quinquefasciatus</name>
    <name type="common">Southern house mosquito</name>
    <name type="synonym">Culex pungens</name>
    <dbReference type="NCBI Taxonomy" id="7176"/>
    <lineage>
        <taxon>Eukaryota</taxon>
        <taxon>Metazoa</taxon>
        <taxon>Ecdysozoa</taxon>
        <taxon>Arthropoda</taxon>
        <taxon>Hexapoda</taxon>
        <taxon>Insecta</taxon>
        <taxon>Pterygota</taxon>
        <taxon>Neoptera</taxon>
        <taxon>Endopterygota</taxon>
        <taxon>Diptera</taxon>
        <taxon>Nematocera</taxon>
        <taxon>Culicoidea</taxon>
        <taxon>Culicidae</taxon>
        <taxon>Culicinae</taxon>
        <taxon>Culicini</taxon>
        <taxon>Culex</taxon>
        <taxon>Culex</taxon>
    </lineage>
</organism>
<dbReference type="InParanoid" id="B0WXM4"/>